<dbReference type="Gene3D" id="3.30.310.40">
    <property type="match status" value="1"/>
</dbReference>
<comment type="catalytic activity">
    <reaction evidence="11">
        <text>2'-deoxyribonucleotide-(2'-deoxyribose 5'-phosphate)-2'-deoxyribonucleotide-DNA = a 3'-end 2'-deoxyribonucleotide-(2,3-dehydro-2,3-deoxyribose 5'-phosphate)-DNA + a 5'-end 5'-phospho-2'-deoxyribonucleoside-DNA + H(+)</text>
        <dbReference type="Rhea" id="RHEA:66592"/>
        <dbReference type="Rhea" id="RHEA-COMP:13180"/>
        <dbReference type="Rhea" id="RHEA-COMP:16897"/>
        <dbReference type="Rhea" id="RHEA-COMP:17067"/>
        <dbReference type="ChEBI" id="CHEBI:15378"/>
        <dbReference type="ChEBI" id="CHEBI:136412"/>
        <dbReference type="ChEBI" id="CHEBI:157695"/>
        <dbReference type="ChEBI" id="CHEBI:167181"/>
        <dbReference type="EC" id="4.2.99.18"/>
    </reaction>
</comment>
<dbReference type="InterPro" id="IPR012904">
    <property type="entry name" value="OGG_N"/>
</dbReference>
<keyword evidence="6" id="KW-0234">DNA repair</keyword>
<keyword evidence="7" id="KW-0456">Lyase</keyword>
<sequence length="386" mass="44116">MQQLIWKSVPVPAKEVSLAKVLRCGQAFRWKNIDNVWSCTLKGRVVFLKQDDSNLYYSSLASITDQQQQQQQQQQHDDTLAVIKDYLNLEINLEKLYELWSSKDPNFQKKSGAFSGIRILRQDPWENLVSFICSTNNNVKRISQMCDNLCINFGTYITTHNDIKYYEFPTPQSLAHESVEQKLRDLSFGYRAKYIYKTACQITNSPNGLADLVGLRSLDYKTCHTELLKFTGVGPKVADCVSLMSMDKHDVVPIDTHVWTIAQRDYKFKTGSKTLNSKVYVQTGDFFRELWGEYAGWAHSVLFAADLGDLNNGVNVQDGKAIKNGGNIKKEKVKKENDTNSDKENLGIMQQQQEEVIIYSSSGRPLRGKRKLQMINQGVIKKVKKE</sequence>
<evidence type="ECO:0000256" key="2">
    <source>
        <dbReference type="ARBA" id="ARBA00010679"/>
    </source>
</evidence>
<dbReference type="SUPFAM" id="SSF55945">
    <property type="entry name" value="TATA-box binding protein-like"/>
    <property type="match status" value="1"/>
</dbReference>
<dbReference type="Pfam" id="PF07934">
    <property type="entry name" value="OGG_N"/>
    <property type="match status" value="1"/>
</dbReference>
<dbReference type="SUPFAM" id="SSF48150">
    <property type="entry name" value="DNA-glycosylase"/>
    <property type="match status" value="1"/>
</dbReference>
<evidence type="ECO:0000256" key="9">
    <source>
        <dbReference type="ARBA" id="ARBA00023268"/>
    </source>
</evidence>
<dbReference type="CDD" id="cd00056">
    <property type="entry name" value="ENDO3c"/>
    <property type="match status" value="1"/>
</dbReference>
<organism evidence="13 14">
    <name type="scientific">Saccharomycopsis crataegensis</name>
    <dbReference type="NCBI Taxonomy" id="43959"/>
    <lineage>
        <taxon>Eukaryota</taxon>
        <taxon>Fungi</taxon>
        <taxon>Dikarya</taxon>
        <taxon>Ascomycota</taxon>
        <taxon>Saccharomycotina</taxon>
        <taxon>Saccharomycetes</taxon>
        <taxon>Saccharomycopsidaceae</taxon>
        <taxon>Saccharomycopsis</taxon>
    </lineage>
</organism>
<evidence type="ECO:0000256" key="8">
    <source>
        <dbReference type="ARBA" id="ARBA00023242"/>
    </source>
</evidence>
<accession>A0AAV5QNM6</accession>
<evidence type="ECO:0000256" key="4">
    <source>
        <dbReference type="ARBA" id="ARBA00022763"/>
    </source>
</evidence>
<dbReference type="FunFam" id="1.10.1670.10:FF:000005">
    <property type="entry name" value="N-glycosylase/DNA lyase OGG1"/>
    <property type="match status" value="1"/>
</dbReference>
<feature type="domain" description="HhH-GPD" evidence="12">
    <location>
        <begin position="133"/>
        <end position="307"/>
    </location>
</feature>
<dbReference type="GO" id="GO:0140078">
    <property type="term" value="F:class I DNA-(apurinic or apyrimidinic site) endonuclease activity"/>
    <property type="evidence" value="ECO:0007669"/>
    <property type="project" value="UniProtKB-EC"/>
</dbReference>
<evidence type="ECO:0000313" key="14">
    <source>
        <dbReference type="Proteomes" id="UP001360560"/>
    </source>
</evidence>
<evidence type="ECO:0000313" key="13">
    <source>
        <dbReference type="EMBL" id="GMM36520.1"/>
    </source>
</evidence>
<dbReference type="GO" id="GO:0034039">
    <property type="term" value="F:8-oxo-7,8-dihydroguanine DNA N-glycosylase activity"/>
    <property type="evidence" value="ECO:0007669"/>
    <property type="project" value="TreeGrafter"/>
</dbReference>
<keyword evidence="5" id="KW-0378">Hydrolase</keyword>
<dbReference type="PANTHER" id="PTHR10242:SF2">
    <property type="entry name" value="N-GLYCOSYLASE_DNA LYASE"/>
    <property type="match status" value="1"/>
</dbReference>
<reference evidence="13 14" key="1">
    <citation type="journal article" date="2023" name="Elife">
        <title>Identification of key yeast species and microbe-microbe interactions impacting larval growth of Drosophila in the wild.</title>
        <authorList>
            <person name="Mure A."/>
            <person name="Sugiura Y."/>
            <person name="Maeda R."/>
            <person name="Honda K."/>
            <person name="Sakurai N."/>
            <person name="Takahashi Y."/>
            <person name="Watada M."/>
            <person name="Katoh T."/>
            <person name="Gotoh A."/>
            <person name="Gotoh Y."/>
            <person name="Taniguchi I."/>
            <person name="Nakamura K."/>
            <person name="Hayashi T."/>
            <person name="Katayama T."/>
            <person name="Uemura T."/>
            <person name="Hattori Y."/>
        </authorList>
    </citation>
    <scope>NUCLEOTIDE SEQUENCE [LARGE SCALE GENOMIC DNA]</scope>
    <source>
        <strain evidence="13 14">SC-9</strain>
    </source>
</reference>
<dbReference type="EMBL" id="BTFZ01000011">
    <property type="protein sequence ID" value="GMM36520.1"/>
    <property type="molecule type" value="Genomic_DNA"/>
</dbReference>
<dbReference type="InterPro" id="IPR052054">
    <property type="entry name" value="Oxidative_DNA_repair_enzyme"/>
</dbReference>
<gene>
    <name evidence="13" type="ORF">DASC09_038450</name>
</gene>
<evidence type="ECO:0000256" key="10">
    <source>
        <dbReference type="ARBA" id="ARBA00023295"/>
    </source>
</evidence>
<proteinExistence type="inferred from homology"/>
<dbReference type="InterPro" id="IPR011257">
    <property type="entry name" value="DNA_glycosylase"/>
</dbReference>
<dbReference type="InterPro" id="IPR003265">
    <property type="entry name" value="HhH-GPD_domain"/>
</dbReference>
<evidence type="ECO:0000256" key="11">
    <source>
        <dbReference type="ARBA" id="ARBA00044632"/>
    </source>
</evidence>
<dbReference type="InterPro" id="IPR023170">
    <property type="entry name" value="HhH_base_excis_C"/>
</dbReference>
<dbReference type="RefSeq" id="XP_064853516.1">
    <property type="nucleotide sequence ID" value="XM_064997444.1"/>
</dbReference>
<evidence type="ECO:0000259" key="12">
    <source>
        <dbReference type="SMART" id="SM00478"/>
    </source>
</evidence>
<comment type="similarity">
    <text evidence="2">Belongs to the type-1 OGG1 family.</text>
</comment>
<dbReference type="GO" id="GO:0005634">
    <property type="term" value="C:nucleus"/>
    <property type="evidence" value="ECO:0007669"/>
    <property type="project" value="UniProtKB-SubCell"/>
</dbReference>
<protein>
    <recommendedName>
        <fullName evidence="3">DNA-(apurinic or apyrimidinic site) lyase</fullName>
        <ecNumber evidence="3">4.2.99.18</ecNumber>
    </recommendedName>
</protein>
<evidence type="ECO:0000256" key="1">
    <source>
        <dbReference type="ARBA" id="ARBA00004123"/>
    </source>
</evidence>
<keyword evidence="10" id="KW-0326">Glycosidase</keyword>
<dbReference type="GO" id="GO:0006289">
    <property type="term" value="P:nucleotide-excision repair"/>
    <property type="evidence" value="ECO:0007669"/>
    <property type="project" value="InterPro"/>
</dbReference>
<name>A0AAV5QNM6_9ASCO</name>
<evidence type="ECO:0000256" key="6">
    <source>
        <dbReference type="ARBA" id="ARBA00023204"/>
    </source>
</evidence>
<dbReference type="PANTHER" id="PTHR10242">
    <property type="entry name" value="8-OXOGUANINE DNA GLYCOSYLASE"/>
    <property type="match status" value="1"/>
</dbReference>
<comment type="caution">
    <text evidence="13">The sequence shown here is derived from an EMBL/GenBank/DDBJ whole genome shotgun (WGS) entry which is preliminary data.</text>
</comment>
<keyword evidence="4" id="KW-0227">DNA damage</keyword>
<dbReference type="Gene3D" id="1.10.340.30">
    <property type="entry name" value="Hypothetical protein, domain 2"/>
    <property type="match status" value="1"/>
</dbReference>
<dbReference type="GO" id="GO:0006285">
    <property type="term" value="P:base-excision repair, AP site formation"/>
    <property type="evidence" value="ECO:0007669"/>
    <property type="project" value="TreeGrafter"/>
</dbReference>
<dbReference type="GO" id="GO:0003684">
    <property type="term" value="F:damaged DNA binding"/>
    <property type="evidence" value="ECO:0007669"/>
    <property type="project" value="InterPro"/>
</dbReference>
<dbReference type="Gene3D" id="1.10.1670.10">
    <property type="entry name" value="Helix-hairpin-Helix base-excision DNA repair enzymes (C-terminal)"/>
    <property type="match status" value="1"/>
</dbReference>
<dbReference type="Proteomes" id="UP001360560">
    <property type="component" value="Unassembled WGS sequence"/>
</dbReference>
<dbReference type="AlphaFoldDB" id="A0AAV5QNM6"/>
<evidence type="ECO:0000256" key="7">
    <source>
        <dbReference type="ARBA" id="ARBA00023239"/>
    </source>
</evidence>
<evidence type="ECO:0000256" key="3">
    <source>
        <dbReference type="ARBA" id="ARBA00012720"/>
    </source>
</evidence>
<dbReference type="EC" id="4.2.99.18" evidence="3"/>
<keyword evidence="14" id="KW-1185">Reference proteome</keyword>
<evidence type="ECO:0000256" key="5">
    <source>
        <dbReference type="ARBA" id="ARBA00022801"/>
    </source>
</evidence>
<dbReference type="SMART" id="SM00478">
    <property type="entry name" value="ENDO3c"/>
    <property type="match status" value="1"/>
</dbReference>
<keyword evidence="8" id="KW-0539">Nucleus</keyword>
<keyword evidence="9" id="KW-0511">Multifunctional enzyme</keyword>
<comment type="subcellular location">
    <subcellularLocation>
        <location evidence="1">Nucleus</location>
    </subcellularLocation>
</comment>
<dbReference type="Pfam" id="PF00730">
    <property type="entry name" value="HhH-GPD"/>
    <property type="match status" value="1"/>
</dbReference>
<dbReference type="GeneID" id="90074495"/>